<dbReference type="GO" id="GO:0008094">
    <property type="term" value="F:ATP-dependent activity, acting on DNA"/>
    <property type="evidence" value="ECO:0007669"/>
    <property type="project" value="TreeGrafter"/>
</dbReference>
<feature type="region of interest" description="Disordered" evidence="4">
    <location>
        <begin position="1094"/>
        <end position="1115"/>
    </location>
</feature>
<dbReference type="Proteomes" id="UP000290288">
    <property type="component" value="Unassembled WGS sequence"/>
</dbReference>
<dbReference type="Gene3D" id="3.40.50.300">
    <property type="entry name" value="P-loop containing nucleotide triphosphate hydrolases"/>
    <property type="match status" value="1"/>
</dbReference>
<evidence type="ECO:0000256" key="4">
    <source>
        <dbReference type="SAM" id="MobiDB-lite"/>
    </source>
</evidence>
<evidence type="ECO:0000259" key="5">
    <source>
        <dbReference type="PROSITE" id="PS51192"/>
    </source>
</evidence>
<proteinExistence type="predicted"/>
<dbReference type="InterPro" id="IPR050628">
    <property type="entry name" value="SNF2_RAD54_helicase_TF"/>
</dbReference>
<feature type="compositionally biased region" description="Basic residues" evidence="4">
    <location>
        <begin position="1022"/>
        <end position="1031"/>
    </location>
</feature>
<dbReference type="CDD" id="cd18793">
    <property type="entry name" value="SF2_C_SNF"/>
    <property type="match status" value="1"/>
</dbReference>
<dbReference type="PANTHER" id="PTHR45626:SF26">
    <property type="entry name" value="FAMILY HELICASE, PUTATIVE (AFU_ORTHOLOGUE AFUA_2G09120)-RELATED"/>
    <property type="match status" value="1"/>
</dbReference>
<feature type="compositionally biased region" description="Low complexity" evidence="4">
    <location>
        <begin position="1052"/>
        <end position="1067"/>
    </location>
</feature>
<evidence type="ECO:0000256" key="1">
    <source>
        <dbReference type="ARBA" id="ARBA00022741"/>
    </source>
</evidence>
<feature type="region of interest" description="Disordered" evidence="4">
    <location>
        <begin position="1169"/>
        <end position="1345"/>
    </location>
</feature>
<dbReference type="PROSITE" id="PS51192">
    <property type="entry name" value="HELICASE_ATP_BIND_1"/>
    <property type="match status" value="1"/>
</dbReference>
<feature type="domain" description="Helicase ATP-binding" evidence="5">
    <location>
        <begin position="410"/>
        <end position="636"/>
    </location>
</feature>
<feature type="compositionally biased region" description="Basic and acidic residues" evidence="4">
    <location>
        <begin position="1006"/>
        <end position="1021"/>
    </location>
</feature>
<dbReference type="InterPro" id="IPR027417">
    <property type="entry name" value="P-loop_NTPase"/>
</dbReference>
<dbReference type="GO" id="GO:0005634">
    <property type="term" value="C:nucleus"/>
    <property type="evidence" value="ECO:0007669"/>
    <property type="project" value="TreeGrafter"/>
</dbReference>
<dbReference type="GO" id="GO:0006281">
    <property type="term" value="P:DNA repair"/>
    <property type="evidence" value="ECO:0007669"/>
    <property type="project" value="TreeGrafter"/>
</dbReference>
<dbReference type="GO" id="GO:0016787">
    <property type="term" value="F:hydrolase activity"/>
    <property type="evidence" value="ECO:0007669"/>
    <property type="project" value="UniProtKB-KW"/>
</dbReference>
<protein>
    <submittedName>
        <fullName evidence="7">Uncharacterized protein</fullName>
    </submittedName>
</protein>
<dbReference type="InterPro" id="IPR038718">
    <property type="entry name" value="SNF2-like_sf"/>
</dbReference>
<reference evidence="7 8" key="1">
    <citation type="submission" date="2019-01" db="EMBL/GenBank/DDBJ databases">
        <title>Draft genome sequence of Psathyrella aberdarensis IHI B618.</title>
        <authorList>
            <person name="Buettner E."/>
            <person name="Kellner H."/>
        </authorList>
    </citation>
    <scope>NUCLEOTIDE SEQUENCE [LARGE SCALE GENOMIC DNA]</scope>
    <source>
        <strain evidence="7 8">IHI B618</strain>
    </source>
</reference>
<name>A0A4Q2CZ43_9AGAR</name>
<evidence type="ECO:0000256" key="3">
    <source>
        <dbReference type="ARBA" id="ARBA00022840"/>
    </source>
</evidence>
<dbReference type="SMART" id="SM00487">
    <property type="entry name" value="DEXDc"/>
    <property type="match status" value="1"/>
</dbReference>
<feature type="compositionally biased region" description="Basic and acidic residues" evidence="4">
    <location>
        <begin position="1196"/>
        <end position="1209"/>
    </location>
</feature>
<dbReference type="SUPFAM" id="SSF52540">
    <property type="entry name" value="P-loop containing nucleoside triphosphate hydrolases"/>
    <property type="match status" value="2"/>
</dbReference>
<keyword evidence="2" id="KW-0378">Hydrolase</keyword>
<dbReference type="InterPro" id="IPR014001">
    <property type="entry name" value="Helicase_ATP-bd"/>
</dbReference>
<dbReference type="EMBL" id="SDEE01001422">
    <property type="protein sequence ID" value="RXW12083.1"/>
    <property type="molecule type" value="Genomic_DNA"/>
</dbReference>
<organism evidence="7 8">
    <name type="scientific">Candolleomyces aberdarensis</name>
    <dbReference type="NCBI Taxonomy" id="2316362"/>
    <lineage>
        <taxon>Eukaryota</taxon>
        <taxon>Fungi</taxon>
        <taxon>Dikarya</taxon>
        <taxon>Basidiomycota</taxon>
        <taxon>Agaricomycotina</taxon>
        <taxon>Agaricomycetes</taxon>
        <taxon>Agaricomycetidae</taxon>
        <taxon>Agaricales</taxon>
        <taxon>Agaricineae</taxon>
        <taxon>Psathyrellaceae</taxon>
        <taxon>Candolleomyces</taxon>
    </lineage>
</organism>
<dbReference type="Gene3D" id="3.40.50.10810">
    <property type="entry name" value="Tandem AAA-ATPase domain"/>
    <property type="match status" value="1"/>
</dbReference>
<comment type="caution">
    <text evidence="7">The sequence shown here is derived from an EMBL/GenBank/DDBJ whole genome shotgun (WGS) entry which is preliminary data.</text>
</comment>
<gene>
    <name evidence="7" type="ORF">EST38_g13772</name>
</gene>
<dbReference type="GO" id="GO:0005524">
    <property type="term" value="F:ATP binding"/>
    <property type="evidence" value="ECO:0007669"/>
    <property type="project" value="UniProtKB-KW"/>
</dbReference>
<evidence type="ECO:0000313" key="7">
    <source>
        <dbReference type="EMBL" id="RXW12083.1"/>
    </source>
</evidence>
<keyword evidence="3" id="KW-0067">ATP-binding</keyword>
<feature type="region of interest" description="Disordered" evidence="4">
    <location>
        <begin position="984"/>
        <end position="1082"/>
    </location>
</feature>
<keyword evidence="1" id="KW-0547">Nucleotide-binding</keyword>
<dbReference type="OrthoDB" id="3270319at2759"/>
<evidence type="ECO:0000313" key="8">
    <source>
        <dbReference type="Proteomes" id="UP000290288"/>
    </source>
</evidence>
<evidence type="ECO:0000259" key="6">
    <source>
        <dbReference type="PROSITE" id="PS51194"/>
    </source>
</evidence>
<dbReference type="SMART" id="SM00490">
    <property type="entry name" value="HELICc"/>
    <property type="match status" value="1"/>
</dbReference>
<dbReference type="PANTHER" id="PTHR45626">
    <property type="entry name" value="TRANSCRIPTION TERMINATION FACTOR 2-RELATED"/>
    <property type="match status" value="1"/>
</dbReference>
<dbReference type="STRING" id="2316362.A0A4Q2CZ43"/>
<dbReference type="Pfam" id="PF00176">
    <property type="entry name" value="SNF2-rel_dom"/>
    <property type="match status" value="1"/>
</dbReference>
<feature type="compositionally biased region" description="Acidic residues" evidence="4">
    <location>
        <begin position="1096"/>
        <end position="1106"/>
    </location>
</feature>
<feature type="compositionally biased region" description="Low complexity" evidence="4">
    <location>
        <begin position="1314"/>
        <end position="1329"/>
    </location>
</feature>
<dbReference type="Pfam" id="PF00271">
    <property type="entry name" value="Helicase_C"/>
    <property type="match status" value="1"/>
</dbReference>
<dbReference type="InterPro" id="IPR000330">
    <property type="entry name" value="SNF2_N"/>
</dbReference>
<dbReference type="InterPro" id="IPR001650">
    <property type="entry name" value="Helicase_C-like"/>
</dbReference>
<dbReference type="InterPro" id="IPR049730">
    <property type="entry name" value="SNF2/RAD54-like_C"/>
</dbReference>
<feature type="compositionally biased region" description="Basic residues" evidence="4">
    <location>
        <begin position="993"/>
        <end position="1005"/>
    </location>
</feature>
<sequence>MPTHTAASALIKLYHSGSAPWSFPQWQTITGVTHGLMPPRNEHLPKDLKRQDIIDIDSYFSQYAAKPTEDDKIKFAAKAKKVGKDEIPGRGKWHAWVSKRFNKGWKISTRIVKILASLGLHPEQIMDENDEATAPNSTSYLPLALDAVARELFGPEALDSNGRPLSKLREPTMVFTQLTWRMEVRSIPARKKKLETIQQVASTMLSDLENGKISVKAIKSAIRAVANYEKAIATSSTTTKIASLQALKDGLEPFIPETGLRSGLKEVKRPAAKRRVTVESLSNFATPEQVAELLELYDQYFGQEMASTDELETDDLQGVTFGEPVKGADPGVDIEARMSSNELACNLGFQDNGNMPFLFNRIRHTGGLSPWSSDFEDAVRVKSDALECFSLQWHQLGGAHAVLRRVLSKTPDPSHCTGMLLADDVGLGKTIQASTVMAVLSELSVQHARGLTVPPLMRDTYLKGSKTVPSLPHLVVVPGTLIRQWEHEIQCFFRKGSVDIFIYGTRFADHEAFWSQDGVFHSSNQPPSHRIILTSQSALQQDFNSLYSYQPKLLDLPWDYPESVSEYKRRLPSTLFGQKFLSVTIDEAQGVKNTGPKHTSALRILDQALVRIVLTATPLHTSTKDIASMGRLVGIPYFFTDKAYQDQVSDNARLRRAKVERDEEEQAEENDVADPLKIAQVEISKRMSAYFDNRVIRRVADSKDYDGKKLISLPLLTVIHGALNLTEREKDLLEDITIDGLYEASDANSRNSATSRFYLDHRMGVTFAKEPDSPIPVFESLKQWSECLSTKIDTAARITIHVLTRDDMPLVYFEDGVCYYPSAPEVPVFTRHIKVLIYIEFPSYATLVRNVFELYGIKILLISGTTSYEQRARIVKKFNEDPQYRVLVFSKVGSTGLNLTRASVVIFLDQPWSAQDEVQIIGRAWRQRQKRPVTAIHLLANNTADITLSYLARGKKDMLDAFFTTDASKALMRVMVGDVIREDGDEDEETMKKKLRSKKGRGKAKSKGESKKSEAEQEGTKRKGRRVKSKKIVIEEDDEIPLQLPEDLTVEDGTGTDTSVHTTTSDGENTDMSLDVCSNSDRRNSSISSILAYGSSDEEMDVDSEPDPTVLSGLTALGNNSSVVTTVKESFEDDNGIDEDIAMDPFGLKRVRTPASPPPNAELALSLFTPESQLTSPSERHREPIFKKARLVSPSRLEDGDHIDIDDKSPLMQPMFPTFESMDIQCPPSPTPRRSQPPVFLRPGDDSFVSQAAGKSASATNPFARKPSTVPTATLHNEGAGIPPPKKVQGLPDVFRAKRKIGLSAKRPDDTPDDASSSSGPSRRGNAPPITASGIGNVETQSQQS</sequence>
<keyword evidence="8" id="KW-1185">Reference proteome</keyword>
<accession>A0A4Q2CZ43</accession>
<dbReference type="PROSITE" id="PS51194">
    <property type="entry name" value="HELICASE_CTER"/>
    <property type="match status" value="1"/>
</dbReference>
<feature type="domain" description="Helicase C-terminal" evidence="6">
    <location>
        <begin position="812"/>
        <end position="995"/>
    </location>
</feature>
<evidence type="ECO:0000256" key="2">
    <source>
        <dbReference type="ARBA" id="ARBA00022801"/>
    </source>
</evidence>